<feature type="compositionally biased region" description="Basic and acidic residues" evidence="1">
    <location>
        <begin position="10"/>
        <end position="25"/>
    </location>
</feature>
<name>A0ABR1BJE0_POLSC</name>
<organism evidence="2 3">
    <name type="scientific">Polyplax serrata</name>
    <name type="common">Common mouse louse</name>
    <dbReference type="NCBI Taxonomy" id="468196"/>
    <lineage>
        <taxon>Eukaryota</taxon>
        <taxon>Metazoa</taxon>
        <taxon>Ecdysozoa</taxon>
        <taxon>Arthropoda</taxon>
        <taxon>Hexapoda</taxon>
        <taxon>Insecta</taxon>
        <taxon>Pterygota</taxon>
        <taxon>Neoptera</taxon>
        <taxon>Paraneoptera</taxon>
        <taxon>Psocodea</taxon>
        <taxon>Troctomorpha</taxon>
        <taxon>Phthiraptera</taxon>
        <taxon>Anoplura</taxon>
        <taxon>Polyplacidae</taxon>
        <taxon>Polyplax</taxon>
    </lineage>
</organism>
<sequence>MNARRFVSTVERRNSHETKDEDKGKGTRVQGNLRPRMWWAQMSREKRFFFETVGASVVLGRFYLESNEVLIGKKERKRNKNERQKEEEEKKESNVSAITLEFHPKKEVPRGQFQFIYEKNEVRRANGKPKQKNSQEKTEGVRLLMLETKDLVEEEEGRRDVE</sequence>
<proteinExistence type="predicted"/>
<comment type="caution">
    <text evidence="2">The sequence shown here is derived from an EMBL/GenBank/DDBJ whole genome shotgun (WGS) entry which is preliminary data.</text>
</comment>
<gene>
    <name evidence="2" type="ORF">RUM44_013840</name>
</gene>
<dbReference type="EMBL" id="JAWJWF010000001">
    <property type="protein sequence ID" value="KAK6642117.1"/>
    <property type="molecule type" value="Genomic_DNA"/>
</dbReference>
<feature type="region of interest" description="Disordered" evidence="1">
    <location>
        <begin position="120"/>
        <end position="144"/>
    </location>
</feature>
<evidence type="ECO:0000256" key="1">
    <source>
        <dbReference type="SAM" id="MobiDB-lite"/>
    </source>
</evidence>
<evidence type="ECO:0000313" key="3">
    <source>
        <dbReference type="Proteomes" id="UP001359485"/>
    </source>
</evidence>
<evidence type="ECO:0000313" key="2">
    <source>
        <dbReference type="EMBL" id="KAK6642117.1"/>
    </source>
</evidence>
<keyword evidence="3" id="KW-1185">Reference proteome</keyword>
<protein>
    <submittedName>
        <fullName evidence="2">Uncharacterized protein</fullName>
    </submittedName>
</protein>
<feature type="region of interest" description="Disordered" evidence="1">
    <location>
        <begin position="73"/>
        <end position="103"/>
    </location>
</feature>
<accession>A0ABR1BJE0</accession>
<feature type="compositionally biased region" description="Basic and acidic residues" evidence="1">
    <location>
        <begin position="81"/>
        <end position="93"/>
    </location>
</feature>
<reference evidence="2 3" key="1">
    <citation type="submission" date="2023-09" db="EMBL/GenBank/DDBJ databases">
        <title>Genomes of two closely related lineages of the louse Polyplax serrata with different host specificities.</title>
        <authorList>
            <person name="Martinu J."/>
            <person name="Tarabai H."/>
            <person name="Stefka J."/>
            <person name="Hypsa V."/>
        </authorList>
    </citation>
    <scope>NUCLEOTIDE SEQUENCE [LARGE SCALE GENOMIC DNA]</scope>
    <source>
        <strain evidence="2">98ZLc_SE</strain>
    </source>
</reference>
<dbReference type="Proteomes" id="UP001359485">
    <property type="component" value="Unassembled WGS sequence"/>
</dbReference>
<feature type="region of interest" description="Disordered" evidence="1">
    <location>
        <begin position="1"/>
        <end position="29"/>
    </location>
</feature>